<gene>
    <name evidence="6" type="ORF">BN1723_020892</name>
</gene>
<feature type="non-terminal residue" evidence="6">
    <location>
        <position position="53"/>
    </location>
</feature>
<keyword evidence="3" id="KW-0378">Hydrolase</keyword>
<comment type="catalytic activity">
    <reaction evidence="1">
        <text>Hydrolysis of terminal non-reducing beta-D-galactose residues in beta-D-galactosides.</text>
        <dbReference type="EC" id="3.2.1.23"/>
    </reaction>
</comment>
<dbReference type="AlphaFoldDB" id="A0A0G4KJ74"/>
<evidence type="ECO:0000259" key="5">
    <source>
        <dbReference type="Pfam" id="PF02836"/>
    </source>
</evidence>
<keyword evidence="4" id="KW-0326">Glycosidase</keyword>
<feature type="domain" description="Glycoside hydrolase family 2 catalytic" evidence="5">
    <location>
        <begin position="2"/>
        <end position="43"/>
    </location>
</feature>
<dbReference type="GO" id="GO:0009341">
    <property type="term" value="C:beta-galactosidase complex"/>
    <property type="evidence" value="ECO:0007669"/>
    <property type="project" value="TreeGrafter"/>
</dbReference>
<reference evidence="7" key="1">
    <citation type="submission" date="2015-05" db="EMBL/GenBank/DDBJ databases">
        <authorList>
            <person name="Fogelqvist Johan"/>
        </authorList>
    </citation>
    <scope>NUCLEOTIDE SEQUENCE [LARGE SCALE GENOMIC DNA]</scope>
</reference>
<evidence type="ECO:0000256" key="3">
    <source>
        <dbReference type="ARBA" id="ARBA00022801"/>
    </source>
</evidence>
<evidence type="ECO:0000313" key="7">
    <source>
        <dbReference type="Proteomes" id="UP000045706"/>
    </source>
</evidence>
<dbReference type="GO" id="GO:0004565">
    <property type="term" value="F:beta-galactosidase activity"/>
    <property type="evidence" value="ECO:0007669"/>
    <property type="project" value="UniProtKB-EC"/>
</dbReference>
<dbReference type="InterPro" id="IPR006103">
    <property type="entry name" value="Glyco_hydro_2_cat"/>
</dbReference>
<evidence type="ECO:0000256" key="1">
    <source>
        <dbReference type="ARBA" id="ARBA00001412"/>
    </source>
</evidence>
<sequence>MAYGGDFGDDPNDKNFVMDGLCFSDHTPTPGLVEYKKAIEPVQVLGLDGDEVT</sequence>
<evidence type="ECO:0000313" key="6">
    <source>
        <dbReference type="EMBL" id="CRK03658.1"/>
    </source>
</evidence>
<accession>A0A0G4KJ74</accession>
<dbReference type="InterPro" id="IPR050347">
    <property type="entry name" value="Bact_Beta-galactosidase"/>
</dbReference>
<dbReference type="SUPFAM" id="SSF51445">
    <property type="entry name" value="(Trans)glycosidases"/>
    <property type="match status" value="1"/>
</dbReference>
<dbReference type="Pfam" id="PF02836">
    <property type="entry name" value="Glyco_hydro_2_C"/>
    <property type="match status" value="1"/>
</dbReference>
<dbReference type="Proteomes" id="UP000045706">
    <property type="component" value="Unassembled WGS sequence"/>
</dbReference>
<dbReference type="GO" id="GO:0005990">
    <property type="term" value="P:lactose catabolic process"/>
    <property type="evidence" value="ECO:0007669"/>
    <property type="project" value="TreeGrafter"/>
</dbReference>
<dbReference type="Gene3D" id="3.20.20.80">
    <property type="entry name" value="Glycosidases"/>
    <property type="match status" value="1"/>
</dbReference>
<name>A0A0G4KJ74_VERLO</name>
<dbReference type="EMBL" id="CVQI01000937">
    <property type="protein sequence ID" value="CRK03658.1"/>
    <property type="molecule type" value="Genomic_DNA"/>
</dbReference>
<dbReference type="InterPro" id="IPR017853">
    <property type="entry name" value="GH"/>
</dbReference>
<evidence type="ECO:0000256" key="2">
    <source>
        <dbReference type="ARBA" id="ARBA00012756"/>
    </source>
</evidence>
<evidence type="ECO:0000256" key="4">
    <source>
        <dbReference type="ARBA" id="ARBA00023295"/>
    </source>
</evidence>
<organism evidence="6 7">
    <name type="scientific">Verticillium longisporum</name>
    <name type="common">Verticillium dahliae var. longisporum</name>
    <dbReference type="NCBI Taxonomy" id="100787"/>
    <lineage>
        <taxon>Eukaryota</taxon>
        <taxon>Fungi</taxon>
        <taxon>Dikarya</taxon>
        <taxon>Ascomycota</taxon>
        <taxon>Pezizomycotina</taxon>
        <taxon>Sordariomycetes</taxon>
        <taxon>Hypocreomycetidae</taxon>
        <taxon>Glomerellales</taxon>
        <taxon>Plectosphaerellaceae</taxon>
        <taxon>Verticillium</taxon>
    </lineage>
</organism>
<dbReference type="PANTHER" id="PTHR46323">
    <property type="entry name" value="BETA-GALACTOSIDASE"/>
    <property type="match status" value="1"/>
</dbReference>
<proteinExistence type="predicted"/>
<dbReference type="PANTHER" id="PTHR46323:SF2">
    <property type="entry name" value="BETA-GALACTOSIDASE"/>
    <property type="match status" value="1"/>
</dbReference>
<dbReference type="EC" id="3.2.1.23" evidence="2"/>
<protein>
    <recommendedName>
        <fullName evidence="2">beta-galactosidase</fullName>
        <ecNumber evidence="2">3.2.1.23</ecNumber>
    </recommendedName>
</protein>